<sequence length="77" mass="9199">MFSKLIVDNNPQQWGLRIETLTPIMNKENLVDNNPQQWGLRIETRFYNRVTWVNPYNNPQQWGLRILKLDLGDCARI</sequence>
<organism evidence="1 2">
    <name type="scientific">Planktothrix tepida PCC 9214</name>
    <dbReference type="NCBI Taxonomy" id="671072"/>
    <lineage>
        <taxon>Bacteria</taxon>
        <taxon>Bacillati</taxon>
        <taxon>Cyanobacteriota</taxon>
        <taxon>Cyanophyceae</taxon>
        <taxon>Oscillatoriophycideae</taxon>
        <taxon>Oscillatoriales</taxon>
        <taxon>Microcoleaceae</taxon>
        <taxon>Planktothrix</taxon>
    </lineage>
</organism>
<evidence type="ECO:0000313" key="2">
    <source>
        <dbReference type="Proteomes" id="UP000184315"/>
    </source>
</evidence>
<proteinExistence type="predicted"/>
<dbReference type="EMBL" id="CZDF01000132">
    <property type="protein sequence ID" value="CUR30822.1"/>
    <property type="molecule type" value="Genomic_DNA"/>
</dbReference>
<keyword evidence="2" id="KW-1185">Reference proteome</keyword>
<name>A0A1J1LF59_9CYAN</name>
<evidence type="ECO:0000313" key="1">
    <source>
        <dbReference type="EMBL" id="CUR30822.1"/>
    </source>
</evidence>
<reference evidence="2" key="1">
    <citation type="submission" date="2015-10" db="EMBL/GenBank/DDBJ databases">
        <authorList>
            <person name="Regsiter A."/>
            <person name="william w."/>
        </authorList>
    </citation>
    <scope>NUCLEOTIDE SEQUENCE [LARGE SCALE GENOMIC DNA]</scope>
</reference>
<accession>A0A1J1LF59</accession>
<protein>
    <submittedName>
        <fullName evidence="1">Uncharacterized protein</fullName>
    </submittedName>
</protein>
<gene>
    <name evidence="1" type="ORF">PL9214290413</name>
</gene>
<dbReference type="Proteomes" id="UP000184315">
    <property type="component" value="Unassembled WGS sequence"/>
</dbReference>
<dbReference type="AlphaFoldDB" id="A0A1J1LF59"/>